<dbReference type="EMBL" id="RJKE01000001">
    <property type="protein sequence ID" value="ROO90811.1"/>
    <property type="molecule type" value="Genomic_DNA"/>
</dbReference>
<dbReference type="Proteomes" id="UP000272400">
    <property type="component" value="Unassembled WGS sequence"/>
</dbReference>
<name>A0A3N1DBA9_9ACTN</name>
<protein>
    <submittedName>
        <fullName evidence="3">Uncharacterized protein DUF58</fullName>
    </submittedName>
</protein>
<accession>A0A3N1DBA9</accession>
<keyword evidence="1" id="KW-0812">Transmembrane</keyword>
<evidence type="ECO:0000259" key="2">
    <source>
        <dbReference type="Pfam" id="PF01882"/>
    </source>
</evidence>
<feature type="transmembrane region" description="Helical" evidence="1">
    <location>
        <begin position="29"/>
        <end position="48"/>
    </location>
</feature>
<dbReference type="PANTHER" id="PTHR34351">
    <property type="entry name" value="SLR1927 PROTEIN-RELATED"/>
    <property type="match status" value="1"/>
</dbReference>
<feature type="domain" description="DUF58" evidence="2">
    <location>
        <begin position="181"/>
        <end position="250"/>
    </location>
</feature>
<dbReference type="InterPro" id="IPR002881">
    <property type="entry name" value="DUF58"/>
</dbReference>
<dbReference type="PANTHER" id="PTHR34351:SF1">
    <property type="entry name" value="SLR1927 PROTEIN"/>
    <property type="match status" value="1"/>
</dbReference>
<evidence type="ECO:0000313" key="4">
    <source>
        <dbReference type="Proteomes" id="UP000272400"/>
    </source>
</evidence>
<dbReference type="RefSeq" id="WP_123669713.1">
    <property type="nucleotide sequence ID" value="NZ_RJKE01000001.1"/>
</dbReference>
<feature type="transmembrane region" description="Helical" evidence="1">
    <location>
        <begin position="7"/>
        <end position="23"/>
    </location>
</feature>
<keyword evidence="1" id="KW-1133">Transmembrane helix</keyword>
<reference evidence="3 4" key="1">
    <citation type="submission" date="2018-11" db="EMBL/GenBank/DDBJ databases">
        <title>Sequencing the genomes of 1000 actinobacteria strains.</title>
        <authorList>
            <person name="Klenk H.-P."/>
        </authorList>
    </citation>
    <scope>NUCLEOTIDE SEQUENCE [LARGE SCALE GENOMIC DNA]</scope>
    <source>
        <strain evidence="3 4">DSM 44254</strain>
    </source>
</reference>
<dbReference type="OrthoDB" id="9812729at2"/>
<keyword evidence="4" id="KW-1185">Reference proteome</keyword>
<proteinExistence type="predicted"/>
<organism evidence="3 4">
    <name type="scientific">Actinocorallia herbida</name>
    <dbReference type="NCBI Taxonomy" id="58109"/>
    <lineage>
        <taxon>Bacteria</taxon>
        <taxon>Bacillati</taxon>
        <taxon>Actinomycetota</taxon>
        <taxon>Actinomycetes</taxon>
        <taxon>Streptosporangiales</taxon>
        <taxon>Thermomonosporaceae</taxon>
        <taxon>Actinocorallia</taxon>
    </lineage>
</organism>
<evidence type="ECO:0000256" key="1">
    <source>
        <dbReference type="SAM" id="Phobius"/>
    </source>
</evidence>
<dbReference type="AlphaFoldDB" id="A0A3N1DBA9"/>
<comment type="caution">
    <text evidence="3">The sequence shown here is derived from an EMBL/GenBank/DDBJ whole genome shotgun (WGS) entry which is preliminary data.</text>
</comment>
<evidence type="ECO:0000313" key="3">
    <source>
        <dbReference type="EMBL" id="ROO90811.1"/>
    </source>
</evidence>
<gene>
    <name evidence="3" type="ORF">EDD29_8550</name>
</gene>
<dbReference type="Pfam" id="PF01882">
    <property type="entry name" value="DUF58"/>
    <property type="match status" value="1"/>
</dbReference>
<keyword evidence="1" id="KW-0472">Membrane</keyword>
<sequence>MTQSGRFVVGVGAAFTVAGIALSYREFLLVGGCLLLLAGGAAAVVRWPSGARVRTGARVVRVTRGEPMGLPMEVHGTRDRLGLLRSLAVRVGDVEADVAEHADGTVLELGPGTARRGVFELVPSMVVREPLGLAERLLGSLDRVTLIVHPASVPMPPQAASWAADGPDGPAERDPTSFHSLRDYVIGDSLRHVHWPTSARVGRLVVRQLTDAVERSLTVVLDTDARAYADAAEFEASVETAASLLHAMADLPGRNTASLRAGGTVLVGERRVEEVRPFLDALAAVTPGAIPLRRGRPPRGGRLVVVTGGVDRGQHDLLRRTRGTARIFRITRAQPPSIQRRPRVSTVTAPDAAEAARLLQRSR</sequence>